<dbReference type="NCBIfam" id="TIGR04383">
    <property type="entry name" value="acidic_w_LPXTA"/>
    <property type="match status" value="1"/>
</dbReference>
<evidence type="ECO:0000313" key="2">
    <source>
        <dbReference type="EMBL" id="MDE8564794.1"/>
    </source>
</evidence>
<comment type="caution">
    <text evidence="3">The sequence shown here is derived from an EMBL/GenBank/DDBJ whole genome shotgun (WGS) entry which is preliminary data.</text>
</comment>
<dbReference type="AlphaFoldDB" id="A0ABD5IXH5"/>
<dbReference type="Proteomes" id="UP001213979">
    <property type="component" value="Unassembled WGS sequence"/>
</dbReference>
<keyword evidence="1" id="KW-0812">Transmembrane</keyword>
<evidence type="ECO:0000313" key="5">
    <source>
        <dbReference type="Proteomes" id="UP001339962"/>
    </source>
</evidence>
<reference evidence="3 5" key="2">
    <citation type="submission" date="2023-03" db="EMBL/GenBank/DDBJ databases">
        <title>Bacillus Genome Sequencing.</title>
        <authorList>
            <person name="Dunlap C."/>
        </authorList>
    </citation>
    <scope>NUCLEOTIDE SEQUENCE [LARGE SCALE GENOMIC DNA]</scope>
    <source>
        <strain evidence="3 5">NRS-38</strain>
    </source>
</reference>
<reference evidence="2 4" key="1">
    <citation type="submission" date="2023-01" db="EMBL/GenBank/DDBJ databases">
        <title>Genome-based reclassification of Anoxybacillus geothermalis as a later heterotypic synonym of Anoxybacillus rupiensis.</title>
        <authorList>
            <person name="Inan Bektas K."/>
            <person name="Canakci S."/>
            <person name="Belduz A.A."/>
            <person name="Guler H.H."/>
        </authorList>
    </citation>
    <scope>NUCLEOTIDE SEQUENCE [LARGE SCALE GENOMIC DNA]</scope>
    <source>
        <strain evidence="2 4">DSM 17127</strain>
    </source>
</reference>
<gene>
    <name evidence="3" type="ORF">P9850_14790</name>
    <name evidence="2" type="ORF">PNH38_13065</name>
</gene>
<sequence length="320" mass="36842">MKKLLWVIVFCFFIGIDGFGQPAAAQVNEKEVQSYISSFGWTMNDLQQYLSDYDKTLADFATVDELKQWLGTPITEEQLNELLVRHKLTKEELEALLGQFGETLQDYTFIEDLDAAVHFYLHHDAAMQQINDMLSAIGFTEQEANRLFDHIMALDEKALAEKMKKLDARMERFLNIEDPTKLKKQQKEELLSIWEDMLATLEIHPVFYLVNGQKEEISYQKLLDMNTLGGRDLLVELRNSQGEILADMQLSEEMLKSGYILHAGENLIHAGEIGGEMKAKMQGEKMPNTASPYMENMLLGLMMILLGAVMYWRKRERTVK</sequence>
<keyword evidence="1" id="KW-1133">Transmembrane helix</keyword>
<evidence type="ECO:0000313" key="3">
    <source>
        <dbReference type="EMBL" id="MED5053067.1"/>
    </source>
</evidence>
<dbReference type="InterPro" id="IPR030832">
    <property type="entry name" value="Acidic_LPXTA"/>
</dbReference>
<dbReference type="Proteomes" id="UP001339962">
    <property type="component" value="Unassembled WGS sequence"/>
</dbReference>
<dbReference type="EMBL" id="JARTLI010000038">
    <property type="protein sequence ID" value="MED5053067.1"/>
    <property type="molecule type" value="Genomic_DNA"/>
</dbReference>
<evidence type="ECO:0000256" key="1">
    <source>
        <dbReference type="SAM" id="Phobius"/>
    </source>
</evidence>
<dbReference type="EMBL" id="JAQOTG010000013">
    <property type="protein sequence ID" value="MDE8564794.1"/>
    <property type="molecule type" value="Genomic_DNA"/>
</dbReference>
<evidence type="ECO:0000313" key="4">
    <source>
        <dbReference type="Proteomes" id="UP001213979"/>
    </source>
</evidence>
<accession>A0ABD5IXH5</accession>
<keyword evidence="1" id="KW-0472">Membrane</keyword>
<organism evidence="3 5">
    <name type="scientific">Anoxybacteroides rupiense</name>
    <dbReference type="NCBI Taxonomy" id="311460"/>
    <lineage>
        <taxon>Bacteria</taxon>
        <taxon>Bacillati</taxon>
        <taxon>Bacillota</taxon>
        <taxon>Bacilli</taxon>
        <taxon>Bacillales</taxon>
        <taxon>Anoxybacillaceae</taxon>
        <taxon>Anoxybacteroides</taxon>
    </lineage>
</organism>
<proteinExistence type="predicted"/>
<keyword evidence="4" id="KW-1185">Reference proteome</keyword>
<feature type="transmembrane region" description="Helical" evidence="1">
    <location>
        <begin position="293"/>
        <end position="312"/>
    </location>
</feature>
<protein>
    <submittedName>
        <fullName evidence="3">Processed acidic surface protein</fullName>
    </submittedName>
</protein>
<dbReference type="RefSeq" id="WP_052660930.1">
    <property type="nucleotide sequence ID" value="NZ_JACIDF010000014.1"/>
</dbReference>
<name>A0ABD5IXH5_9BACL</name>